<feature type="non-terminal residue" evidence="1">
    <location>
        <position position="1"/>
    </location>
</feature>
<reference evidence="1" key="1">
    <citation type="submission" date="2021-06" db="EMBL/GenBank/DDBJ databases">
        <authorList>
            <person name="Kallberg Y."/>
            <person name="Tangrot J."/>
            <person name="Rosling A."/>
        </authorList>
    </citation>
    <scope>NUCLEOTIDE SEQUENCE</scope>
    <source>
        <strain evidence="1">CL356</strain>
    </source>
</reference>
<dbReference type="EMBL" id="CAJVPT010073836">
    <property type="protein sequence ID" value="CAG8783422.1"/>
    <property type="molecule type" value="Genomic_DNA"/>
</dbReference>
<evidence type="ECO:0000313" key="2">
    <source>
        <dbReference type="Proteomes" id="UP000789525"/>
    </source>
</evidence>
<gene>
    <name evidence="1" type="ORF">ACOLOM_LOCUS14421</name>
</gene>
<accession>A0ACA9R9N9</accession>
<evidence type="ECO:0000313" key="1">
    <source>
        <dbReference type="EMBL" id="CAG8783422.1"/>
    </source>
</evidence>
<organism evidence="1 2">
    <name type="scientific">Acaulospora colombiana</name>
    <dbReference type="NCBI Taxonomy" id="27376"/>
    <lineage>
        <taxon>Eukaryota</taxon>
        <taxon>Fungi</taxon>
        <taxon>Fungi incertae sedis</taxon>
        <taxon>Mucoromycota</taxon>
        <taxon>Glomeromycotina</taxon>
        <taxon>Glomeromycetes</taxon>
        <taxon>Diversisporales</taxon>
        <taxon>Acaulosporaceae</taxon>
        <taxon>Acaulospora</taxon>
    </lineage>
</organism>
<feature type="non-terminal residue" evidence="1">
    <location>
        <position position="47"/>
    </location>
</feature>
<protein>
    <submittedName>
        <fullName evidence="1">1398_t:CDS:1</fullName>
    </submittedName>
</protein>
<name>A0ACA9R9N9_9GLOM</name>
<comment type="caution">
    <text evidence="1">The sequence shown here is derived from an EMBL/GenBank/DDBJ whole genome shotgun (WGS) entry which is preliminary data.</text>
</comment>
<keyword evidence="2" id="KW-1185">Reference proteome</keyword>
<dbReference type="Proteomes" id="UP000789525">
    <property type="component" value="Unassembled WGS sequence"/>
</dbReference>
<sequence length="47" mass="5373">ETDLDEVLQINNVFLNVSKGQVAPKDDLQKAFKNEDLNKIIEEVMKV</sequence>
<proteinExistence type="predicted"/>